<keyword evidence="3" id="KW-0472">Membrane</keyword>
<evidence type="ECO:0000313" key="5">
    <source>
        <dbReference type="EMBL" id="MFC3608994.1"/>
    </source>
</evidence>
<dbReference type="NCBIfam" id="NF041604">
    <property type="entry name" value="CSP_NTE_dom"/>
    <property type="match status" value="1"/>
</dbReference>
<dbReference type="SMART" id="SM00357">
    <property type="entry name" value="CSP"/>
    <property type="match status" value="1"/>
</dbReference>
<feature type="transmembrane region" description="Helical" evidence="3">
    <location>
        <begin position="88"/>
        <end position="106"/>
    </location>
</feature>
<dbReference type="RefSeq" id="WP_386366127.1">
    <property type="nucleotide sequence ID" value="NZ_JBHRXZ010000024.1"/>
</dbReference>
<dbReference type="InterPro" id="IPR012340">
    <property type="entry name" value="NA-bd_OB-fold"/>
</dbReference>
<dbReference type="Pfam" id="PF00313">
    <property type="entry name" value="CSD"/>
    <property type="match status" value="1"/>
</dbReference>
<reference evidence="6" key="1">
    <citation type="journal article" date="2019" name="Int. J. Syst. Evol. Microbiol.">
        <title>The Global Catalogue of Microorganisms (GCM) 10K type strain sequencing project: providing services to taxonomists for standard genome sequencing and annotation.</title>
        <authorList>
            <consortium name="The Broad Institute Genomics Platform"/>
            <consortium name="The Broad Institute Genome Sequencing Center for Infectious Disease"/>
            <person name="Wu L."/>
            <person name="Ma J."/>
        </authorList>
    </citation>
    <scope>NUCLEOTIDE SEQUENCE [LARGE SCALE GENOMIC DNA]</scope>
    <source>
        <strain evidence="6">KCTC 42447</strain>
    </source>
</reference>
<sequence length="208" mass="22190">MLKTIHALAGSLALLLSLVLSFRGATSVFADPQAISLLFIGLLNIQLVPSLQTAGPIRPLLMGASTLLLLAAAIAASALLLPTPAGQPTMLASLLLVFVGVALHLATTQRKPATEAMERKPRQRRRVAQTPASGSIEASGRETGTVKWFNTSKGFGFICRDTGEDVFVHFRAIRGEGHRFLAEGQRVEFSVSKRERGLQADDVVPLPA</sequence>
<proteinExistence type="predicted"/>
<dbReference type="InterPro" id="IPR002059">
    <property type="entry name" value="CSP_DNA-bd"/>
</dbReference>
<evidence type="ECO:0000259" key="4">
    <source>
        <dbReference type="PROSITE" id="PS51857"/>
    </source>
</evidence>
<evidence type="ECO:0000256" key="2">
    <source>
        <dbReference type="SAM" id="MobiDB-lite"/>
    </source>
</evidence>
<dbReference type="SUPFAM" id="SSF50249">
    <property type="entry name" value="Nucleic acid-binding proteins"/>
    <property type="match status" value="1"/>
</dbReference>
<feature type="transmembrane region" description="Helical" evidence="3">
    <location>
        <begin position="60"/>
        <end position="81"/>
    </location>
</feature>
<dbReference type="CDD" id="cd04458">
    <property type="entry name" value="CSP_CDS"/>
    <property type="match status" value="1"/>
</dbReference>
<evidence type="ECO:0000313" key="6">
    <source>
        <dbReference type="Proteomes" id="UP001595630"/>
    </source>
</evidence>
<dbReference type="PROSITE" id="PS00352">
    <property type="entry name" value="CSD_1"/>
    <property type="match status" value="1"/>
</dbReference>
<dbReference type="Proteomes" id="UP001595630">
    <property type="component" value="Unassembled WGS sequence"/>
</dbReference>
<keyword evidence="3" id="KW-0812">Transmembrane</keyword>
<feature type="region of interest" description="Disordered" evidence="2">
    <location>
        <begin position="110"/>
        <end position="138"/>
    </location>
</feature>
<name>A0ABV7T8F5_9GAMM</name>
<dbReference type="InterPro" id="IPR019844">
    <property type="entry name" value="CSD_CS"/>
</dbReference>
<dbReference type="EMBL" id="JBHRXZ010000024">
    <property type="protein sequence ID" value="MFC3608994.1"/>
    <property type="molecule type" value="Genomic_DNA"/>
</dbReference>
<evidence type="ECO:0000256" key="1">
    <source>
        <dbReference type="RuleBase" id="RU000408"/>
    </source>
</evidence>
<keyword evidence="6" id="KW-1185">Reference proteome</keyword>
<dbReference type="InterPro" id="IPR011129">
    <property type="entry name" value="CSD"/>
</dbReference>
<dbReference type="PANTHER" id="PTHR46565">
    <property type="entry name" value="COLD SHOCK DOMAIN PROTEIN 2"/>
    <property type="match status" value="1"/>
</dbReference>
<dbReference type="Gene3D" id="2.40.50.140">
    <property type="entry name" value="Nucleic acid-binding proteins"/>
    <property type="match status" value="1"/>
</dbReference>
<dbReference type="PRINTS" id="PR00050">
    <property type="entry name" value="COLDSHOCK"/>
</dbReference>
<keyword evidence="3" id="KW-1133">Transmembrane helix</keyword>
<protein>
    <submittedName>
        <fullName evidence="5">Cold shock domain-containing protein membrane protein</fullName>
    </submittedName>
</protein>
<dbReference type="InterPro" id="IPR048090">
    <property type="entry name" value="CSP_N_ext_dom"/>
</dbReference>
<evidence type="ECO:0000256" key="3">
    <source>
        <dbReference type="SAM" id="Phobius"/>
    </source>
</evidence>
<accession>A0ABV7T8F5</accession>
<dbReference type="PROSITE" id="PS51857">
    <property type="entry name" value="CSD_2"/>
    <property type="match status" value="1"/>
</dbReference>
<organism evidence="5 6">
    <name type="scientific">Stutzerimonas tarimensis</name>
    <dbReference type="NCBI Taxonomy" id="1507735"/>
    <lineage>
        <taxon>Bacteria</taxon>
        <taxon>Pseudomonadati</taxon>
        <taxon>Pseudomonadota</taxon>
        <taxon>Gammaproteobacteria</taxon>
        <taxon>Pseudomonadales</taxon>
        <taxon>Pseudomonadaceae</taxon>
        <taxon>Stutzerimonas</taxon>
    </lineage>
</organism>
<comment type="subcellular location">
    <subcellularLocation>
        <location evidence="1">Cytoplasm</location>
    </subcellularLocation>
</comment>
<dbReference type="PANTHER" id="PTHR46565:SF20">
    <property type="entry name" value="COLD SHOCK DOMAIN-CONTAINING PROTEIN 4"/>
    <property type="match status" value="1"/>
</dbReference>
<feature type="domain" description="CSD" evidence="4">
    <location>
        <begin position="141"/>
        <end position="205"/>
    </location>
</feature>
<comment type="caution">
    <text evidence="5">The sequence shown here is derived from an EMBL/GenBank/DDBJ whole genome shotgun (WGS) entry which is preliminary data.</text>
</comment>
<gene>
    <name evidence="5" type="ORF">ACFOMF_14525</name>
</gene>